<dbReference type="InterPro" id="IPR043128">
    <property type="entry name" value="Rev_trsase/Diguanyl_cyclase"/>
</dbReference>
<dbReference type="Proteomes" id="UP000694864">
    <property type="component" value="Chromosome 7"/>
</dbReference>
<organism evidence="4 5">
    <name type="scientific">Camelina sativa</name>
    <name type="common">False flax</name>
    <name type="synonym">Myagrum sativum</name>
    <dbReference type="NCBI Taxonomy" id="90675"/>
    <lineage>
        <taxon>Eukaryota</taxon>
        <taxon>Viridiplantae</taxon>
        <taxon>Streptophyta</taxon>
        <taxon>Embryophyta</taxon>
        <taxon>Tracheophyta</taxon>
        <taxon>Spermatophyta</taxon>
        <taxon>Magnoliopsida</taxon>
        <taxon>eudicotyledons</taxon>
        <taxon>Gunneridae</taxon>
        <taxon>Pentapetalae</taxon>
        <taxon>rosids</taxon>
        <taxon>malvids</taxon>
        <taxon>Brassicales</taxon>
        <taxon>Brassicaceae</taxon>
        <taxon>Camelineae</taxon>
        <taxon>Camelina</taxon>
    </lineage>
</organism>
<reference evidence="4" key="1">
    <citation type="journal article" date="2014" name="Nat. Commun.">
        <title>The emerging biofuel crop Camelina sativa retains a highly undifferentiated hexaploid genome structure.</title>
        <authorList>
            <person name="Kagale S."/>
            <person name="Koh C."/>
            <person name="Nixon J."/>
            <person name="Bollina V."/>
            <person name="Clarke W.E."/>
            <person name="Tuteja R."/>
            <person name="Spillane C."/>
            <person name="Robinson S.J."/>
            <person name="Links M.G."/>
            <person name="Clarke C."/>
            <person name="Higgins E.E."/>
            <person name="Huebert T."/>
            <person name="Sharpe A.G."/>
            <person name="Parkin I.A."/>
        </authorList>
    </citation>
    <scope>NUCLEOTIDE SEQUENCE [LARGE SCALE GENOMIC DNA]</scope>
    <source>
        <strain evidence="4">cv. DH55</strain>
    </source>
</reference>
<evidence type="ECO:0000259" key="3">
    <source>
        <dbReference type="Pfam" id="PF17919"/>
    </source>
</evidence>
<feature type="domain" description="RNase H type-1" evidence="2">
    <location>
        <begin position="266"/>
        <end position="383"/>
    </location>
</feature>
<dbReference type="PANTHER" id="PTHR48475">
    <property type="entry name" value="RIBONUCLEASE H"/>
    <property type="match status" value="1"/>
</dbReference>
<dbReference type="RefSeq" id="XP_010419143.1">
    <property type="nucleotide sequence ID" value="XM_010420841.1"/>
</dbReference>
<dbReference type="Pfam" id="PF17919">
    <property type="entry name" value="RT_RNaseH_2"/>
    <property type="match status" value="1"/>
</dbReference>
<dbReference type="InterPro" id="IPR036397">
    <property type="entry name" value="RNaseH_sf"/>
</dbReference>
<dbReference type="InterPro" id="IPR043502">
    <property type="entry name" value="DNA/RNA_pol_sf"/>
</dbReference>
<sequence>MPFGLKNAGATYSMKLNPVKCTFGVTSGEFLGYLVTKRGIEANPKQISAIINLPSPRNTREVQRLTGRIAALNRFISRSTDKCLPFYQLLRGNKRFEWDEKCESAFSELKDYLSSPPVLAKPEQGETLYLYIAISSSVVSGVLVREDCGEQHPIFYVSKTLDGSELRYLTLEKLAYAVIISARKLRPYFQSHTVEVLTNQPLRTILHSPSQSGRLAKWAVELSEYDIEYKNRTCAKSQVLADFLVELPHEFETSTPPPEIWSLHVDGASSKMGSRAGVRLTSPTGEILEQSFRLAFSASNNDAEYEALIAGLRLAHGISVKKIQAYCDSQLVTRQFSGDYATRHAHMDAYLKVVRNLSQKFEFFELVKIPRSDNAPADALATLASTSDPNLRRVIPVESIDQSSIDVNLLSPAPAAFLDTTHSTEPNNVLAVTRSPSTDSTTPNIPATHSPAPTAPSHVDWQTEIIAYIMDGIMPKDKWESRRLRVKSAHYTMLDGSLFRWDANGALLICVNTKDINDIMREVHEGTGGNHSGGRSLALRIRRNGHFCPTMVADCTALQPSAKSVSVTHHLSTLQQSYCK</sequence>
<evidence type="ECO:0000313" key="4">
    <source>
        <dbReference type="Proteomes" id="UP000694864"/>
    </source>
</evidence>
<dbReference type="Gene3D" id="3.10.20.370">
    <property type="match status" value="1"/>
</dbReference>
<name>A0ABM0T0X3_CAMSA</name>
<feature type="compositionally biased region" description="Polar residues" evidence="1">
    <location>
        <begin position="434"/>
        <end position="445"/>
    </location>
</feature>
<dbReference type="InterPro" id="IPR041577">
    <property type="entry name" value="RT_RNaseH_2"/>
</dbReference>
<accession>A0ABM0T0X3</accession>
<dbReference type="InterPro" id="IPR012337">
    <property type="entry name" value="RNaseH-like_sf"/>
</dbReference>
<evidence type="ECO:0000259" key="2">
    <source>
        <dbReference type="Pfam" id="PF13456"/>
    </source>
</evidence>
<feature type="compositionally biased region" description="Low complexity" evidence="1">
    <location>
        <begin position="446"/>
        <end position="456"/>
    </location>
</feature>
<dbReference type="Gene3D" id="1.10.340.70">
    <property type="match status" value="1"/>
</dbReference>
<feature type="domain" description="Reverse transcriptase/retrotransposon-derived protein RNase H-like" evidence="3">
    <location>
        <begin position="98"/>
        <end position="196"/>
    </location>
</feature>
<dbReference type="CDD" id="cd09279">
    <property type="entry name" value="RNase_HI_like"/>
    <property type="match status" value="1"/>
</dbReference>
<dbReference type="SUPFAM" id="SSF53098">
    <property type="entry name" value="Ribonuclease H-like"/>
    <property type="match status" value="1"/>
</dbReference>
<evidence type="ECO:0000313" key="5">
    <source>
        <dbReference type="RefSeq" id="XP_010419143.1"/>
    </source>
</evidence>
<keyword evidence="4" id="KW-1185">Reference proteome</keyword>
<reference evidence="5" key="2">
    <citation type="submission" date="2025-08" db="UniProtKB">
        <authorList>
            <consortium name="RefSeq"/>
        </authorList>
    </citation>
    <scope>IDENTIFICATION</scope>
    <source>
        <tissue evidence="5">Leaf</tissue>
    </source>
</reference>
<dbReference type="Gene3D" id="3.30.70.270">
    <property type="match status" value="2"/>
</dbReference>
<protein>
    <submittedName>
        <fullName evidence="5">Uncharacterized protein LOC104704812</fullName>
    </submittedName>
</protein>
<dbReference type="Pfam" id="PF13456">
    <property type="entry name" value="RVT_3"/>
    <property type="match status" value="1"/>
</dbReference>
<proteinExistence type="predicted"/>
<evidence type="ECO:0000256" key="1">
    <source>
        <dbReference type="SAM" id="MobiDB-lite"/>
    </source>
</evidence>
<dbReference type="GeneID" id="104704812"/>
<dbReference type="PANTHER" id="PTHR48475:SF2">
    <property type="entry name" value="RIBONUCLEASE H"/>
    <property type="match status" value="1"/>
</dbReference>
<dbReference type="SUPFAM" id="SSF56672">
    <property type="entry name" value="DNA/RNA polymerases"/>
    <property type="match status" value="1"/>
</dbReference>
<dbReference type="InterPro" id="IPR002156">
    <property type="entry name" value="RNaseH_domain"/>
</dbReference>
<gene>
    <name evidence="5" type="primary">LOC104704812</name>
</gene>
<dbReference type="Gene3D" id="3.30.420.10">
    <property type="entry name" value="Ribonuclease H-like superfamily/Ribonuclease H"/>
    <property type="match status" value="1"/>
</dbReference>
<feature type="region of interest" description="Disordered" evidence="1">
    <location>
        <begin position="434"/>
        <end position="456"/>
    </location>
</feature>